<dbReference type="RefSeq" id="XP_049123972.1">
    <property type="nucleotide sequence ID" value="XM_049268015.1"/>
</dbReference>
<gene>
    <name evidence="2" type="ORF">ColSpa_01803</name>
</gene>
<feature type="coiled-coil region" evidence="1">
    <location>
        <begin position="42"/>
        <end position="102"/>
    </location>
</feature>
<name>A0AA37LC70_9PEZI</name>
<dbReference type="SUPFAM" id="SSF143865">
    <property type="entry name" value="CorA soluble domain-like"/>
    <property type="match status" value="1"/>
</dbReference>
<evidence type="ECO:0000256" key="1">
    <source>
        <dbReference type="SAM" id="Coils"/>
    </source>
</evidence>
<accession>A0AA37LC70</accession>
<dbReference type="EMBL" id="BQXU01000003">
    <property type="protein sequence ID" value="GKT41622.1"/>
    <property type="molecule type" value="Genomic_DNA"/>
</dbReference>
<organism evidence="2 3">
    <name type="scientific">Colletotrichum spaethianum</name>
    <dbReference type="NCBI Taxonomy" id="700344"/>
    <lineage>
        <taxon>Eukaryota</taxon>
        <taxon>Fungi</taxon>
        <taxon>Dikarya</taxon>
        <taxon>Ascomycota</taxon>
        <taxon>Pezizomycotina</taxon>
        <taxon>Sordariomycetes</taxon>
        <taxon>Hypocreomycetidae</taxon>
        <taxon>Glomerellales</taxon>
        <taxon>Glomerellaceae</taxon>
        <taxon>Colletotrichum</taxon>
        <taxon>Colletotrichum spaethianum species complex</taxon>
    </lineage>
</organism>
<dbReference type="InterPro" id="IPR045861">
    <property type="entry name" value="CorA_cytoplasmic_dom"/>
</dbReference>
<evidence type="ECO:0000313" key="3">
    <source>
        <dbReference type="Proteomes" id="UP001055115"/>
    </source>
</evidence>
<dbReference type="Proteomes" id="UP001055115">
    <property type="component" value="Unassembled WGS sequence"/>
</dbReference>
<keyword evidence="1" id="KW-0175">Coiled coil</keyword>
<keyword evidence="3" id="KW-1185">Reference proteome</keyword>
<dbReference type="GeneID" id="73322605"/>
<sequence length="156" mass="17736">MAEVLGLVSSVIAVVDMAGKVGSASFKLMRLWNEVKEVPVMLYEKAERIRDLEEFLDDIENQMAKNMLPEAVCNMARLQKHIAKARGALTNLQEMVDHLRAKVNADQRGLKRRFASTKVLLKKDEWKDLDTKLDSALYLFSIAQTQYLMVSNACNF</sequence>
<comment type="caution">
    <text evidence="2">The sequence shown here is derived from an EMBL/GenBank/DDBJ whole genome shotgun (WGS) entry which is preliminary data.</text>
</comment>
<protein>
    <submittedName>
        <fullName evidence="2">Uncharacterized protein</fullName>
    </submittedName>
</protein>
<evidence type="ECO:0000313" key="2">
    <source>
        <dbReference type="EMBL" id="GKT41622.1"/>
    </source>
</evidence>
<proteinExistence type="predicted"/>
<reference evidence="2 3" key="1">
    <citation type="submission" date="2022-03" db="EMBL/GenBank/DDBJ databases">
        <title>Genome data of Colletotrichum spp.</title>
        <authorList>
            <person name="Utami Y.D."/>
            <person name="Hiruma K."/>
        </authorList>
    </citation>
    <scope>NUCLEOTIDE SEQUENCE [LARGE SCALE GENOMIC DNA]</scope>
    <source>
        <strain evidence="2 3">MAFF 239500</strain>
    </source>
</reference>
<dbReference type="AlphaFoldDB" id="A0AA37LC70"/>